<gene>
    <name evidence="2" type="ORF">DFP86_110159</name>
</gene>
<comment type="caution">
    <text evidence="2">The sequence shown here is derived from an EMBL/GenBank/DDBJ whole genome shotgun (WGS) entry which is preliminary data.</text>
</comment>
<dbReference type="GO" id="GO:0016740">
    <property type="term" value="F:transferase activity"/>
    <property type="evidence" value="ECO:0007669"/>
    <property type="project" value="UniProtKB-KW"/>
</dbReference>
<dbReference type="Proteomes" id="UP000295611">
    <property type="component" value="Unassembled WGS sequence"/>
</dbReference>
<dbReference type="AlphaFoldDB" id="A0A4R7B1Y7"/>
<proteinExistence type="predicted"/>
<dbReference type="OrthoDB" id="9178633at2"/>
<evidence type="ECO:0000259" key="1">
    <source>
        <dbReference type="Pfam" id="PF04230"/>
    </source>
</evidence>
<evidence type="ECO:0000313" key="3">
    <source>
        <dbReference type="Proteomes" id="UP000295611"/>
    </source>
</evidence>
<keyword evidence="2" id="KW-0808">Transferase</keyword>
<protein>
    <submittedName>
        <fullName evidence="2">Polysaccharide pyruvyl transferase</fullName>
    </submittedName>
</protein>
<keyword evidence="3" id="KW-1185">Reference proteome</keyword>
<dbReference type="EMBL" id="SNZP01000010">
    <property type="protein sequence ID" value="TDR76731.1"/>
    <property type="molecule type" value="Genomic_DNA"/>
</dbReference>
<dbReference type="InterPro" id="IPR007345">
    <property type="entry name" value="Polysacch_pyruvyl_Trfase"/>
</dbReference>
<accession>A0A4R7B1Y7</accession>
<dbReference type="RefSeq" id="WP_133682021.1">
    <property type="nucleotide sequence ID" value="NZ_SNZP01000010.1"/>
</dbReference>
<reference evidence="2 3" key="1">
    <citation type="submission" date="2019-03" db="EMBL/GenBank/DDBJ databases">
        <title>Genomic Encyclopedia of Type Strains, Phase III (KMG-III): the genomes of soil and plant-associated and newly described type strains.</title>
        <authorList>
            <person name="Whitman W."/>
        </authorList>
    </citation>
    <scope>NUCLEOTIDE SEQUENCE [LARGE SCALE GENOMIC DNA]</scope>
    <source>
        <strain evidence="2 3">CECT 8976</strain>
    </source>
</reference>
<sequence>MANAKIALLSHRIGNIGHLFMSVGFEEIVNEMFDGKVDINHIEQHKFFSIYPTGHWLHWLDKIPHGRIKTLRRWLNSPAMCEKFWPAAPHLQNYSGAITCGGPSIVRGVGSTPEMCLMFHHQLGAFHHHGVPTFDCGVGSGGFALKSLPSTPAEAFDDADKAYFKRLFSYSTVSTVRDTYAQQLWQALGRNAPLIPCGALVSGRKFERLAKRPPLADRHIVINYQMSGANSAWGQPVDIDRWRVVVAELVTRLQKRHKVVFLCHNQAEARHAQQVRVNIPRLQPTTLDEYASIIMHGKAGLASRIHAAIPMAGVGLPVIAIGTDTRLGTLELMGLKAHYVDEVTPDQLEHEIEQGIQSEAEEQERLLALREETSRKYIEIFSQHIKC</sequence>
<feature type="domain" description="Polysaccharide pyruvyl transferase" evidence="1">
    <location>
        <begin position="157"/>
        <end position="324"/>
    </location>
</feature>
<name>A0A4R7B1Y7_9NEIS</name>
<organism evidence="2 3">
    <name type="scientific">Paludibacterium purpuratum</name>
    <dbReference type="NCBI Taxonomy" id="1144873"/>
    <lineage>
        <taxon>Bacteria</taxon>
        <taxon>Pseudomonadati</taxon>
        <taxon>Pseudomonadota</taxon>
        <taxon>Betaproteobacteria</taxon>
        <taxon>Neisseriales</taxon>
        <taxon>Chromobacteriaceae</taxon>
        <taxon>Paludibacterium</taxon>
    </lineage>
</organism>
<evidence type="ECO:0000313" key="2">
    <source>
        <dbReference type="EMBL" id="TDR76731.1"/>
    </source>
</evidence>
<dbReference type="Pfam" id="PF04230">
    <property type="entry name" value="PS_pyruv_trans"/>
    <property type="match status" value="1"/>
</dbReference>